<keyword evidence="1" id="KW-0472">Membrane</keyword>
<dbReference type="RefSeq" id="WP_090092935.1">
    <property type="nucleotide sequence ID" value="NZ_FOMG01000023.1"/>
</dbReference>
<dbReference type="Proteomes" id="UP000199263">
    <property type="component" value="Unassembled WGS sequence"/>
</dbReference>
<feature type="transmembrane region" description="Helical" evidence="1">
    <location>
        <begin position="21"/>
        <end position="41"/>
    </location>
</feature>
<gene>
    <name evidence="2" type="ORF">SAMN05421842_12352</name>
</gene>
<keyword evidence="3" id="KW-1185">Reference proteome</keyword>
<feature type="transmembrane region" description="Helical" evidence="1">
    <location>
        <begin position="47"/>
        <end position="66"/>
    </location>
</feature>
<dbReference type="OrthoDB" id="597657at2"/>
<keyword evidence="1" id="KW-1133">Transmembrane helix</keyword>
<keyword evidence="1" id="KW-0812">Transmembrane</keyword>
<accession>A0A1I1QHR9</accession>
<reference evidence="2 3" key="1">
    <citation type="submission" date="2016-10" db="EMBL/GenBank/DDBJ databases">
        <authorList>
            <person name="de Groot N.N."/>
        </authorList>
    </citation>
    <scope>NUCLEOTIDE SEQUENCE [LARGE SCALE GENOMIC DNA]</scope>
    <source>
        <strain evidence="2 3">DSM 12992</strain>
    </source>
</reference>
<evidence type="ECO:0000313" key="3">
    <source>
        <dbReference type="Proteomes" id="UP000199263"/>
    </source>
</evidence>
<organism evidence="2 3">
    <name type="scientific">Clostridium uliginosum</name>
    <dbReference type="NCBI Taxonomy" id="119641"/>
    <lineage>
        <taxon>Bacteria</taxon>
        <taxon>Bacillati</taxon>
        <taxon>Bacillota</taxon>
        <taxon>Clostridia</taxon>
        <taxon>Eubacteriales</taxon>
        <taxon>Clostridiaceae</taxon>
        <taxon>Clostridium</taxon>
    </lineage>
</organism>
<evidence type="ECO:0000256" key="1">
    <source>
        <dbReference type="SAM" id="Phobius"/>
    </source>
</evidence>
<dbReference type="AlphaFoldDB" id="A0A1I1QHR9"/>
<protein>
    <submittedName>
        <fullName evidence="2">Methyl-accepting chemotaxis protein</fullName>
    </submittedName>
</protein>
<dbReference type="Gene3D" id="1.10.287.950">
    <property type="entry name" value="Methyl-accepting chemotaxis protein"/>
    <property type="match status" value="1"/>
</dbReference>
<proteinExistence type="predicted"/>
<evidence type="ECO:0000313" key="2">
    <source>
        <dbReference type="EMBL" id="SFD17670.1"/>
    </source>
</evidence>
<dbReference type="EMBL" id="FOMG01000023">
    <property type="protein sequence ID" value="SFD17670.1"/>
    <property type="molecule type" value="Genomic_DNA"/>
</dbReference>
<name>A0A1I1QHR9_9CLOT</name>
<dbReference type="SUPFAM" id="SSF58104">
    <property type="entry name" value="Methyl-accepting chemotaxis protein (MCP) signaling domain"/>
    <property type="match status" value="1"/>
</dbReference>
<dbReference type="STRING" id="119641.SAMN05421842_12352"/>
<sequence>MINESNIMPKTSMKNNMKSKLMNSILMAIALIICSLIFIYFHQKLVINISIIIILAISVVMINIELKKAKGLKVLNITMAEMKKGKFVEIDEKYLNDKTEIGKMSTILNNTIITINNMLEEIKRNSGDIDAQTIGLTYISEDMLDLTSNIVKSTEGVALATKNQTENISNIVEQLTEFGENINGVNHSIIGINNLSNEIGKKSENGNAELKELSTGGCIKINLILADKKSGFINLNPLFCA</sequence>